<evidence type="ECO:0000313" key="2">
    <source>
        <dbReference type="RefSeq" id="XP_075074815.1"/>
    </source>
</evidence>
<organism evidence="1 2">
    <name type="scientific">Nicotiana tabacum</name>
    <name type="common">Common tobacco</name>
    <dbReference type="NCBI Taxonomy" id="4097"/>
    <lineage>
        <taxon>Eukaryota</taxon>
        <taxon>Viridiplantae</taxon>
        <taxon>Streptophyta</taxon>
        <taxon>Embryophyta</taxon>
        <taxon>Tracheophyta</taxon>
        <taxon>Spermatophyta</taxon>
        <taxon>Magnoliopsida</taxon>
        <taxon>eudicotyledons</taxon>
        <taxon>Gunneridae</taxon>
        <taxon>Pentapetalae</taxon>
        <taxon>asterids</taxon>
        <taxon>lamiids</taxon>
        <taxon>Solanales</taxon>
        <taxon>Solanaceae</taxon>
        <taxon>Nicotianoideae</taxon>
        <taxon>Nicotianeae</taxon>
        <taxon>Nicotiana</taxon>
    </lineage>
</organism>
<protein>
    <submittedName>
        <fullName evidence="2">Uncharacterized protein LOC142162368</fullName>
    </submittedName>
</protein>
<proteinExistence type="predicted"/>
<keyword evidence="1" id="KW-1185">Reference proteome</keyword>
<reference evidence="2" key="2">
    <citation type="submission" date="2025-08" db="UniProtKB">
        <authorList>
            <consortium name="RefSeq"/>
        </authorList>
    </citation>
    <scope>IDENTIFICATION</scope>
    <source>
        <tissue evidence="2">Leaf</tissue>
    </source>
</reference>
<reference evidence="1" key="1">
    <citation type="journal article" date="2014" name="Nat. Commun.">
        <title>The tobacco genome sequence and its comparison with those of tomato and potato.</title>
        <authorList>
            <person name="Sierro N."/>
            <person name="Battey J.N."/>
            <person name="Ouadi S."/>
            <person name="Bakaher N."/>
            <person name="Bovet L."/>
            <person name="Willig A."/>
            <person name="Goepfert S."/>
            <person name="Peitsch M.C."/>
            <person name="Ivanov N.V."/>
        </authorList>
    </citation>
    <scope>NUCLEOTIDE SEQUENCE [LARGE SCALE GENOMIC DNA]</scope>
</reference>
<accession>A0AC58RQ36</accession>
<gene>
    <name evidence="2" type="primary">LOC142162368</name>
</gene>
<dbReference type="RefSeq" id="XP_075074815.1">
    <property type="nucleotide sequence ID" value="XM_075218714.1"/>
</dbReference>
<sequence>MEAEIGVDLPSRKNHTKLRYDPNCGAAIFELGMIFENVNQFRKPMTDYAIEYHSQLKLKPNESTRVRVKYKSKICQRELFASFDRDSGNFIVKKYHPIHKCTPMNKNKLCNSKAKQIVLRKFMGDWKMEFARLCDYADIIIQIYPGSICLVKTDRNSEPGKNLFKYFYDCFDALKKGWLEGCMKIIGFDGYFLKGACKGELLVVIWKNENQQMYPIVWPVIDNESKTCRSWFINNLISDLELGDGARLTVMSDMHKDNRNEFRRPVLSLKLEI</sequence>
<name>A0AC58RQ36_TOBAC</name>
<dbReference type="Proteomes" id="UP000790787">
    <property type="component" value="Chromosome 7"/>
</dbReference>
<evidence type="ECO:0000313" key="1">
    <source>
        <dbReference type="Proteomes" id="UP000790787"/>
    </source>
</evidence>